<dbReference type="Gene3D" id="2.130.10.130">
    <property type="entry name" value="Integrin alpha, N-terminal"/>
    <property type="match status" value="2"/>
</dbReference>
<reference evidence="3 4" key="1">
    <citation type="submission" date="2022-10" db="EMBL/GenBank/DDBJ databases">
        <title>Aestuariibacter sp. AA17 isolated from Montipora capitata coral fragment.</title>
        <authorList>
            <person name="Emsley S.A."/>
            <person name="Pfannmuller K.M."/>
            <person name="Loughran R.M."/>
            <person name="Shlafstein M."/>
            <person name="Papke E."/>
            <person name="Saw J.H."/>
            <person name="Ushijima B."/>
            <person name="Videau P."/>
        </authorList>
    </citation>
    <scope>NUCLEOTIDE SEQUENCE [LARGE SCALE GENOMIC DNA]</scope>
    <source>
        <strain evidence="3 4">AA17</strain>
    </source>
</reference>
<feature type="signal peptide" evidence="2">
    <location>
        <begin position="1"/>
        <end position="22"/>
    </location>
</feature>
<keyword evidence="4" id="KW-1185">Reference proteome</keyword>
<dbReference type="EMBL" id="JAOWKX010000002">
    <property type="protein sequence ID" value="MCV2884053.1"/>
    <property type="molecule type" value="Genomic_DNA"/>
</dbReference>
<dbReference type="RefSeq" id="WP_263711263.1">
    <property type="nucleotide sequence ID" value="NZ_JAOWKX010000002.1"/>
</dbReference>
<dbReference type="PANTHER" id="PTHR46580">
    <property type="entry name" value="SENSOR KINASE-RELATED"/>
    <property type="match status" value="1"/>
</dbReference>
<keyword evidence="1 2" id="KW-0732">Signal</keyword>
<protein>
    <submittedName>
        <fullName evidence="3">VCBS repeat-containing protein</fullName>
    </submittedName>
</protein>
<dbReference type="Proteomes" id="UP001652504">
    <property type="component" value="Unassembled WGS sequence"/>
</dbReference>
<comment type="caution">
    <text evidence="3">The sequence shown here is derived from an EMBL/GenBank/DDBJ whole genome shotgun (WGS) entry which is preliminary data.</text>
</comment>
<dbReference type="InterPro" id="IPR028994">
    <property type="entry name" value="Integrin_alpha_N"/>
</dbReference>
<name>A0ABT3A620_9ALTE</name>
<accession>A0ABT3A620</accession>
<organism evidence="3 4">
    <name type="scientific">Fluctibacter corallii</name>
    <dbReference type="NCBI Taxonomy" id="2984329"/>
    <lineage>
        <taxon>Bacteria</taxon>
        <taxon>Pseudomonadati</taxon>
        <taxon>Pseudomonadota</taxon>
        <taxon>Gammaproteobacteria</taxon>
        <taxon>Alteromonadales</taxon>
        <taxon>Alteromonadaceae</taxon>
        <taxon>Fluctibacter</taxon>
    </lineage>
</organism>
<dbReference type="InterPro" id="IPR013517">
    <property type="entry name" value="FG-GAP"/>
</dbReference>
<evidence type="ECO:0000313" key="3">
    <source>
        <dbReference type="EMBL" id="MCV2884053.1"/>
    </source>
</evidence>
<evidence type="ECO:0000256" key="2">
    <source>
        <dbReference type="SAM" id="SignalP"/>
    </source>
</evidence>
<dbReference type="Pfam" id="PF13517">
    <property type="entry name" value="FG-GAP_3"/>
    <property type="match status" value="2"/>
</dbReference>
<proteinExistence type="predicted"/>
<sequence length="381" mass="40603">MITRAGYVFILLTTLIGFTSQANNPIKVANTHYTKTLLDVGKGQPSVSISDINSDGNADAIFTSYENGKASVFLGNKQGKMTLHGIFSAGTNPTDIAVYDFTNDGNDDIAIANHETSYITLLNGDGNGNFSPTPQSPLNIGATPHPHAVKLRDLDGDNKPELIIDSRDNLGLMILKGLANGTFSNEKHIIAMGGDPYRGFAINDINKDGALDLVTPNQRDIGIALSLHQSNMTFSLDTLTHADSPFTVELADLNADTHLDLIVLTNGNTVTVYSGNGQGQFNVKSKTTIPFYSGAKQVAIGDINGDKIDDALISNWSGEILIILGDDSAFLTATFTLEDIAKPWAVALSDLNRDGKSDMIIADGSSNLAAVYVSEKNNGHE</sequence>
<evidence type="ECO:0000313" key="4">
    <source>
        <dbReference type="Proteomes" id="UP001652504"/>
    </source>
</evidence>
<feature type="chain" id="PRO_5046821645" evidence="2">
    <location>
        <begin position="23"/>
        <end position="381"/>
    </location>
</feature>
<dbReference type="SUPFAM" id="SSF69318">
    <property type="entry name" value="Integrin alpha N-terminal domain"/>
    <property type="match status" value="2"/>
</dbReference>
<gene>
    <name evidence="3" type="ORF">OE749_05035</name>
</gene>
<evidence type="ECO:0000256" key="1">
    <source>
        <dbReference type="ARBA" id="ARBA00022729"/>
    </source>
</evidence>